<dbReference type="SMART" id="SM00283">
    <property type="entry name" value="MA"/>
    <property type="match status" value="1"/>
</dbReference>
<dbReference type="Pfam" id="PF00015">
    <property type="entry name" value="MCPsignal"/>
    <property type="match status" value="1"/>
</dbReference>
<dbReference type="EMBL" id="JAANCM010000001">
    <property type="protein sequence ID" value="NHT74351.1"/>
    <property type="molecule type" value="Genomic_DNA"/>
</dbReference>
<gene>
    <name evidence="5" type="ORF">G8E10_01120</name>
</gene>
<dbReference type="GO" id="GO:0006935">
    <property type="term" value="P:chemotaxis"/>
    <property type="evidence" value="ECO:0007669"/>
    <property type="project" value="UniProtKB-KW"/>
</dbReference>
<dbReference type="Gene3D" id="1.10.490.10">
    <property type="entry name" value="Globins"/>
    <property type="match status" value="1"/>
</dbReference>
<dbReference type="GO" id="GO:0019825">
    <property type="term" value="F:oxygen binding"/>
    <property type="evidence" value="ECO:0007669"/>
    <property type="project" value="InterPro"/>
</dbReference>
<dbReference type="CDD" id="cd11386">
    <property type="entry name" value="MCP_signal"/>
    <property type="match status" value="1"/>
</dbReference>
<dbReference type="InterPro" id="IPR004090">
    <property type="entry name" value="Chemotax_Me-accpt_rcpt"/>
</dbReference>
<dbReference type="AlphaFoldDB" id="A0AA43ZBY0"/>
<dbReference type="CDD" id="cd01068">
    <property type="entry name" value="globin_sensor"/>
    <property type="match status" value="1"/>
</dbReference>
<dbReference type="RefSeq" id="WP_167126099.1">
    <property type="nucleotide sequence ID" value="NZ_JAANCM010000001.1"/>
</dbReference>
<organism evidence="5 6">
    <name type="scientific">Ferranicluibacter rubi</name>
    <dbReference type="NCBI Taxonomy" id="2715133"/>
    <lineage>
        <taxon>Bacteria</taxon>
        <taxon>Pseudomonadati</taxon>
        <taxon>Pseudomonadota</taxon>
        <taxon>Alphaproteobacteria</taxon>
        <taxon>Hyphomicrobiales</taxon>
        <taxon>Rhizobiaceae</taxon>
        <taxon>Ferranicluibacter</taxon>
    </lineage>
</organism>
<evidence type="ECO:0000256" key="1">
    <source>
        <dbReference type="ARBA" id="ARBA00022500"/>
    </source>
</evidence>
<name>A0AA43ZBY0_9HYPH</name>
<comment type="caution">
    <text evidence="5">The sequence shown here is derived from an EMBL/GenBank/DDBJ whole genome shotgun (WGS) entry which is preliminary data.</text>
</comment>
<dbReference type="GO" id="GO:0004888">
    <property type="term" value="F:transmembrane signaling receptor activity"/>
    <property type="evidence" value="ECO:0007669"/>
    <property type="project" value="InterPro"/>
</dbReference>
<reference evidence="5" key="1">
    <citation type="submission" date="2020-03" db="EMBL/GenBank/DDBJ databases">
        <title>Ferranicluibacter endophyticum gen. nov., sp. nov., a new genus isolated from Rubus ulmifolius Schott. stem.</title>
        <authorList>
            <person name="Roca-Couso R."/>
            <person name="Flores-Felix J.D."/>
            <person name="Igual J.M."/>
            <person name="Rivas R."/>
        </authorList>
    </citation>
    <scope>NUCLEOTIDE SEQUENCE</scope>
    <source>
        <strain evidence="5">CRRU44</strain>
    </source>
</reference>
<evidence type="ECO:0000256" key="3">
    <source>
        <dbReference type="PROSITE-ProRule" id="PRU00284"/>
    </source>
</evidence>
<dbReference type="GO" id="GO:0020037">
    <property type="term" value="F:heme binding"/>
    <property type="evidence" value="ECO:0007669"/>
    <property type="project" value="InterPro"/>
</dbReference>
<feature type="domain" description="Methyl-accepting transducer" evidence="4">
    <location>
        <begin position="249"/>
        <end position="475"/>
    </location>
</feature>
<evidence type="ECO:0000313" key="6">
    <source>
        <dbReference type="Proteomes" id="UP001155840"/>
    </source>
</evidence>
<keyword evidence="1" id="KW-0145">Chemotaxis</keyword>
<dbReference type="SUPFAM" id="SSF58104">
    <property type="entry name" value="Methyl-accepting chemotaxis protein (MCP) signaling domain"/>
    <property type="match status" value="1"/>
</dbReference>
<dbReference type="InterPro" id="IPR012292">
    <property type="entry name" value="Globin/Proto"/>
</dbReference>
<dbReference type="PANTHER" id="PTHR43531:SF11">
    <property type="entry name" value="METHYL-ACCEPTING CHEMOTAXIS PROTEIN 3"/>
    <property type="match status" value="1"/>
</dbReference>
<protein>
    <submittedName>
        <fullName evidence="5">Globin-coupled sensor protein</fullName>
    </submittedName>
</protein>
<dbReference type="InterPro" id="IPR004089">
    <property type="entry name" value="MCPsignal_dom"/>
</dbReference>
<dbReference type="InterPro" id="IPR051310">
    <property type="entry name" value="MCP_chemotaxis"/>
</dbReference>
<dbReference type="InterPro" id="IPR009050">
    <property type="entry name" value="Globin-like_sf"/>
</dbReference>
<dbReference type="GO" id="GO:0016020">
    <property type="term" value="C:membrane"/>
    <property type="evidence" value="ECO:0007669"/>
    <property type="project" value="InterPro"/>
</dbReference>
<dbReference type="PROSITE" id="PS50111">
    <property type="entry name" value="CHEMOTAXIS_TRANSDUC_2"/>
    <property type="match status" value="1"/>
</dbReference>
<keyword evidence="3" id="KW-0807">Transducer</keyword>
<dbReference type="Proteomes" id="UP001155840">
    <property type="component" value="Unassembled WGS sequence"/>
</dbReference>
<dbReference type="Gene3D" id="1.10.287.950">
    <property type="entry name" value="Methyl-accepting chemotaxis protein"/>
    <property type="match status" value="1"/>
</dbReference>
<dbReference type="SUPFAM" id="SSF46458">
    <property type="entry name" value="Globin-like"/>
    <property type="match status" value="1"/>
</dbReference>
<accession>A0AA43ZBY0</accession>
<dbReference type="PRINTS" id="PR00260">
    <property type="entry name" value="CHEMTRNSDUCR"/>
</dbReference>
<evidence type="ECO:0000259" key="4">
    <source>
        <dbReference type="PROSITE" id="PS50111"/>
    </source>
</evidence>
<comment type="similarity">
    <text evidence="2">Belongs to the methyl-accepting chemotaxis (MCP) protein family.</text>
</comment>
<dbReference type="InterPro" id="IPR039379">
    <property type="entry name" value="Protoglobin_sensor_dom"/>
</dbReference>
<dbReference type="InterPro" id="IPR044398">
    <property type="entry name" value="Globin-sensor_dom"/>
</dbReference>
<evidence type="ECO:0000313" key="5">
    <source>
        <dbReference type="EMBL" id="NHT74351.1"/>
    </source>
</evidence>
<dbReference type="Pfam" id="PF11563">
    <property type="entry name" value="Protoglobin"/>
    <property type="match status" value="1"/>
</dbReference>
<proteinExistence type="inferred from homology"/>
<keyword evidence="6" id="KW-1185">Reference proteome</keyword>
<evidence type="ECO:0000256" key="2">
    <source>
        <dbReference type="ARBA" id="ARBA00029447"/>
    </source>
</evidence>
<dbReference type="GO" id="GO:0007165">
    <property type="term" value="P:signal transduction"/>
    <property type="evidence" value="ECO:0007669"/>
    <property type="project" value="UniProtKB-KW"/>
</dbReference>
<sequence length="545" mass="58106">MGQEAVADQNRRAQAGSLVERLRFAGLDSSETDILRRHRQALQPQVDLALRDLFQRLQTFPEASRHFSSDRQIDRLHDLHASHWGVLTDARFDSLYAERVKVLADAESRMGLDPRWQIAGHGVILERLIVSAIEAFWPKSMLATGKGKQQELTDLISALIRTVFVDTEIGVTLRFNEQRQTHQRQLAETRATSEAELLAAFTGIAEALAAGDVSARTPADVPEAAVPLARSLDAALDTIEANLRNLDTGISSSATASETMTAGTERLGSAAQSEAAALDSVAERLEALVIRVRDSARESSAAEKAVAATGHSVERSGEIAGLAIAAMADIESSAEKIGQIIGVIDEIAFQTNLLALNAGIEAARAGESGRGFAVVAQEVRALAQRSGDAAREIKQLVTGTKAQVDAGVERVGRTQAAIGSIVEQVHGIQSAITGIARQSGEDLSSLEDLRTEIGRSGRALAGLTSDAERTAAAGQTARMVTIELGETIRRFTLRSANTGARAADKMMAAATPPRQALPAQVARAEAFLEDEDDMAFGRVSAWGRS</sequence>
<dbReference type="PANTHER" id="PTHR43531">
    <property type="entry name" value="PROTEIN ICFG"/>
    <property type="match status" value="1"/>
</dbReference>